<dbReference type="GO" id="GO:0006508">
    <property type="term" value="P:proteolysis"/>
    <property type="evidence" value="ECO:0007669"/>
    <property type="project" value="InterPro"/>
</dbReference>
<dbReference type="InterPro" id="IPR005151">
    <property type="entry name" value="Tail-specific_protease"/>
</dbReference>
<dbReference type="Gene3D" id="2.30.42.10">
    <property type="match status" value="1"/>
</dbReference>
<evidence type="ECO:0000259" key="2">
    <source>
        <dbReference type="SMART" id="SM00245"/>
    </source>
</evidence>
<dbReference type="PATRIC" id="fig|1195246.3.peg.1931"/>
<name>I8UAS4_9ALTE</name>
<reference evidence="3 4" key="1">
    <citation type="journal article" date="2012" name="J. Bacteriol.">
        <title>Genome Sequence of Pectin-Degrading Alishewanella agri, Isolated from Landfill Soil.</title>
        <authorList>
            <person name="Kim J."/>
            <person name="Jung J."/>
            <person name="Sung J.S."/>
            <person name="Chun J."/>
            <person name="Park W."/>
        </authorList>
    </citation>
    <scope>NUCLEOTIDE SEQUENCE [LARGE SCALE GENOMIC DNA]</scope>
    <source>
        <strain evidence="3 4">BL06</strain>
    </source>
</reference>
<dbReference type="SMART" id="SM00245">
    <property type="entry name" value="TSPc"/>
    <property type="match status" value="1"/>
</dbReference>
<dbReference type="eggNOG" id="COG0793">
    <property type="taxonomic scope" value="Bacteria"/>
</dbReference>
<evidence type="ECO:0000313" key="3">
    <source>
        <dbReference type="EMBL" id="EIW89068.1"/>
    </source>
</evidence>
<dbReference type="AlphaFoldDB" id="I8UAS4"/>
<dbReference type="Pfam" id="PF03572">
    <property type="entry name" value="Peptidase_S41"/>
    <property type="match status" value="1"/>
</dbReference>
<dbReference type="GO" id="GO:0030288">
    <property type="term" value="C:outer membrane-bounded periplasmic space"/>
    <property type="evidence" value="ECO:0007669"/>
    <property type="project" value="TreeGrafter"/>
</dbReference>
<evidence type="ECO:0000256" key="1">
    <source>
        <dbReference type="SAM" id="SignalP"/>
    </source>
</evidence>
<dbReference type="InterPro" id="IPR036034">
    <property type="entry name" value="PDZ_sf"/>
</dbReference>
<dbReference type="EMBL" id="AKKU01000015">
    <property type="protein sequence ID" value="EIW89068.1"/>
    <property type="molecule type" value="Genomic_DNA"/>
</dbReference>
<sequence length="727" mass="82195">MKGFISFLLFWSVNLAAQTTPVNLDFSQVAEQMPIGWNIQGNEPEVITREHPTSSGQSLRLSRTETSSDSFAYAAQVIPFDFIGKTLKLTGWLKTEQVSADGGAALWVRLDSGSNLAAFDNMAENMLKGTKAWQQIELSMEVPPDVDMLTFGTLLAGTGTAYFADLKLTLDDKPLEEAPKPTFIASEPHEFEQDSGIRISQLSTAQQQHLAVLAKVWGFVKYYHPESAKGNISMDAELFRLIPQLLTVSDTERDKKLITWINQLGELTPCDKCKESSEAALVHPAEFWLGWNLSAELNQQLARIYATELPIPHYWVKPAPRVANPVFNEKPYTDISYQDSGFRLLSLFRLWNIIHYYSPYRDLTEQPWEQVLLDAIPAIVSAKSELDYQLALAKVIYAIHDTHSQFNTRDLTLLRQFIGLNNVPADIRFIEQHAVVFKVYQENLPIRVGDVITHIDNKTITERMEYLRPLLAASNEPTRMRDLARLLLRTNDSKSEVRIMRDNQPLTLQLPALPLNTIERQNYYYEHGNSAYHRITPEIGYIRLDRIARVNLDEMMRSLANTKGLIIDIRNYPSEFVVFSLGQYLYPLPYRFVSFTRMQPDNPGQFNWSEPTIVGQVNPNYYKGKIAILINEQTQSMAEYTTMAFRGAPKAKVFGSTTAGADGNVSRITLPGGYWTSLSGIGVFYPDKTPTQRVGIVPDVFVTPTVAGIKAGRDEILEQALQYLQAD</sequence>
<accession>I8UAS4</accession>
<protein>
    <submittedName>
        <fullName evidence="3">Peptidase S41</fullName>
    </submittedName>
</protein>
<comment type="caution">
    <text evidence="3">The sequence shown here is derived from an EMBL/GenBank/DDBJ whole genome shotgun (WGS) entry which is preliminary data.</text>
</comment>
<dbReference type="STRING" id="1195246.AGRI_09780"/>
<dbReference type="Proteomes" id="UP000035062">
    <property type="component" value="Unassembled WGS sequence"/>
</dbReference>
<dbReference type="GO" id="GO:0007165">
    <property type="term" value="P:signal transduction"/>
    <property type="evidence" value="ECO:0007669"/>
    <property type="project" value="TreeGrafter"/>
</dbReference>
<dbReference type="Gene3D" id="3.90.226.10">
    <property type="entry name" value="2-enoyl-CoA Hydratase, Chain A, domain 1"/>
    <property type="match status" value="1"/>
</dbReference>
<dbReference type="PANTHER" id="PTHR32060">
    <property type="entry name" value="TAIL-SPECIFIC PROTEASE"/>
    <property type="match status" value="1"/>
</dbReference>
<feature type="domain" description="Tail specific protease" evidence="2">
    <location>
        <begin position="503"/>
        <end position="703"/>
    </location>
</feature>
<gene>
    <name evidence="3" type="ORF">AGRI_09780</name>
</gene>
<dbReference type="Gene3D" id="2.60.120.260">
    <property type="entry name" value="Galactose-binding domain-like"/>
    <property type="match status" value="1"/>
</dbReference>
<proteinExistence type="predicted"/>
<dbReference type="SUPFAM" id="SSF52096">
    <property type="entry name" value="ClpP/crotonase"/>
    <property type="match status" value="1"/>
</dbReference>
<keyword evidence="4" id="KW-1185">Reference proteome</keyword>
<dbReference type="RefSeq" id="WP_008984801.1">
    <property type="nucleotide sequence ID" value="NZ_AKKU01000015.1"/>
</dbReference>
<dbReference type="CDD" id="cd07562">
    <property type="entry name" value="Peptidase_S41_TRI"/>
    <property type="match status" value="1"/>
</dbReference>
<feature type="signal peptide" evidence="1">
    <location>
        <begin position="1"/>
        <end position="17"/>
    </location>
</feature>
<evidence type="ECO:0000313" key="4">
    <source>
        <dbReference type="Proteomes" id="UP000035062"/>
    </source>
</evidence>
<dbReference type="GO" id="GO:0008236">
    <property type="term" value="F:serine-type peptidase activity"/>
    <property type="evidence" value="ECO:0007669"/>
    <property type="project" value="InterPro"/>
</dbReference>
<keyword evidence="1" id="KW-0732">Signal</keyword>
<feature type="chain" id="PRO_5003715202" evidence="1">
    <location>
        <begin position="18"/>
        <end position="727"/>
    </location>
</feature>
<dbReference type="PANTHER" id="PTHR32060:SF30">
    <property type="entry name" value="CARBOXY-TERMINAL PROCESSING PROTEASE CTPA"/>
    <property type="match status" value="1"/>
</dbReference>
<organism evidence="3 4">
    <name type="scientific">Alishewanella agri BL06</name>
    <dbReference type="NCBI Taxonomy" id="1195246"/>
    <lineage>
        <taxon>Bacteria</taxon>
        <taxon>Pseudomonadati</taxon>
        <taxon>Pseudomonadota</taxon>
        <taxon>Gammaproteobacteria</taxon>
        <taxon>Alteromonadales</taxon>
        <taxon>Alteromonadaceae</taxon>
        <taxon>Alishewanella</taxon>
    </lineage>
</organism>
<dbReference type="InterPro" id="IPR029045">
    <property type="entry name" value="ClpP/crotonase-like_dom_sf"/>
</dbReference>
<dbReference type="GO" id="GO:0004175">
    <property type="term" value="F:endopeptidase activity"/>
    <property type="evidence" value="ECO:0007669"/>
    <property type="project" value="TreeGrafter"/>
</dbReference>